<sequence length="140" mass="15624">MSGGCAQVLPLLVSTILLVLILTTTQAVPEPIDCRRMVFAPKCRGIAAKRAFQSLNAPGYILDTDRKMEGLEDVLGLYVTPQPLAVPQQGETRSQQARGYPARSTWNNAAEQQGLKTDILYDWYLSNKKRTREADMAYDY</sequence>
<dbReference type="Proteomes" id="UP001233999">
    <property type="component" value="Unassembled WGS sequence"/>
</dbReference>
<evidence type="ECO:0000313" key="3">
    <source>
        <dbReference type="Proteomes" id="UP001233999"/>
    </source>
</evidence>
<organism evidence="2 3">
    <name type="scientific">Diploptera punctata</name>
    <name type="common">Pacific beetle cockroach</name>
    <dbReference type="NCBI Taxonomy" id="6984"/>
    <lineage>
        <taxon>Eukaryota</taxon>
        <taxon>Metazoa</taxon>
        <taxon>Ecdysozoa</taxon>
        <taxon>Arthropoda</taxon>
        <taxon>Hexapoda</taxon>
        <taxon>Insecta</taxon>
        <taxon>Pterygota</taxon>
        <taxon>Neoptera</taxon>
        <taxon>Polyneoptera</taxon>
        <taxon>Dictyoptera</taxon>
        <taxon>Blattodea</taxon>
        <taxon>Blaberoidea</taxon>
        <taxon>Blaberidae</taxon>
        <taxon>Diplopterinae</taxon>
        <taxon>Diploptera</taxon>
    </lineage>
</organism>
<name>A0AAD8A7V1_DIPPU</name>
<evidence type="ECO:0000313" key="2">
    <source>
        <dbReference type="EMBL" id="KAJ9593775.1"/>
    </source>
</evidence>
<evidence type="ECO:0008006" key="4">
    <source>
        <dbReference type="Google" id="ProtNLM"/>
    </source>
</evidence>
<reference evidence="2" key="1">
    <citation type="journal article" date="2023" name="IScience">
        <title>Live-bearing cockroach genome reveals convergent evolutionary mechanisms linked to viviparity in insects and beyond.</title>
        <authorList>
            <person name="Fouks B."/>
            <person name="Harrison M.C."/>
            <person name="Mikhailova A.A."/>
            <person name="Marchal E."/>
            <person name="English S."/>
            <person name="Carruthers M."/>
            <person name="Jennings E.C."/>
            <person name="Chiamaka E.L."/>
            <person name="Frigard R.A."/>
            <person name="Pippel M."/>
            <person name="Attardo G.M."/>
            <person name="Benoit J.B."/>
            <person name="Bornberg-Bauer E."/>
            <person name="Tobe S.S."/>
        </authorList>
    </citation>
    <scope>NUCLEOTIDE SEQUENCE</scope>
    <source>
        <strain evidence="2">Stay&amp;Tobe</strain>
    </source>
</reference>
<dbReference type="AlphaFoldDB" id="A0AAD8A7V1"/>
<feature type="signal peptide" evidence="1">
    <location>
        <begin position="1"/>
        <end position="27"/>
    </location>
</feature>
<protein>
    <recommendedName>
        <fullName evidence="4">Elevenin</fullName>
    </recommendedName>
</protein>
<evidence type="ECO:0000256" key="1">
    <source>
        <dbReference type="SAM" id="SignalP"/>
    </source>
</evidence>
<accession>A0AAD8A7V1</accession>
<keyword evidence="3" id="KW-1185">Reference proteome</keyword>
<keyword evidence="1" id="KW-0732">Signal</keyword>
<gene>
    <name evidence="2" type="ORF">L9F63_027580</name>
</gene>
<comment type="caution">
    <text evidence="2">The sequence shown here is derived from an EMBL/GenBank/DDBJ whole genome shotgun (WGS) entry which is preliminary data.</text>
</comment>
<dbReference type="EMBL" id="JASPKZ010003372">
    <property type="protein sequence ID" value="KAJ9593775.1"/>
    <property type="molecule type" value="Genomic_DNA"/>
</dbReference>
<proteinExistence type="predicted"/>
<reference evidence="2" key="2">
    <citation type="submission" date="2023-05" db="EMBL/GenBank/DDBJ databases">
        <authorList>
            <person name="Fouks B."/>
        </authorList>
    </citation>
    <scope>NUCLEOTIDE SEQUENCE</scope>
    <source>
        <strain evidence="2">Stay&amp;Tobe</strain>
        <tissue evidence="2">Testes</tissue>
    </source>
</reference>
<feature type="chain" id="PRO_5042091988" description="Elevenin" evidence="1">
    <location>
        <begin position="28"/>
        <end position="140"/>
    </location>
</feature>